<sequence length="282" mass="31173">MDAGKLKRGLRTEMELALCGEGISGEGVEPSVVLLIKPRRLPRALVTDSRGVVTAKVVDYVDLLTALDRSAVVTELEKEPVRTLKIPGLPEGAVLLDVVERPSGSSYVVSGATRPSEHLVVVEGGKKTTTHEVRLPAIAYRAVWDSRTRRLSALSLALCSPDLQGEPNAETELFRWPFSNVYSAFTFNIDGANREVLEGVCWPTMRLLEMDLAEVPEKAVEGFVSVPNNADGYTRDLSRNAPVAGYRPFLQRIEERGGILHDWLEPCAMTLKDLHEQRRRKS</sequence>
<dbReference type="EMBL" id="CP045122">
    <property type="protein sequence ID" value="QIN81087.1"/>
    <property type="molecule type" value="Genomic_DNA"/>
</dbReference>
<gene>
    <name evidence="1" type="ORF">GBA65_21880</name>
</gene>
<reference evidence="1 2" key="1">
    <citation type="submission" date="2019-10" db="EMBL/GenBank/DDBJ databases">
        <title>Rubrobacter sp nov SCSIO 52915 isolated from a deep-sea sediment in the South China Sea.</title>
        <authorList>
            <person name="Chen R.W."/>
        </authorList>
    </citation>
    <scope>NUCLEOTIDE SEQUENCE [LARGE SCALE GENOMIC DNA]</scope>
    <source>
        <strain evidence="1 2">SCSIO 52915</strain>
        <plasmid evidence="1 2">unnamed1</plasmid>
    </source>
</reference>
<dbReference type="RefSeq" id="WP_166398797.1">
    <property type="nucleotide sequence ID" value="NZ_CP045122.1"/>
</dbReference>
<name>A0A6G8Q445_9ACTN</name>
<dbReference type="KEGG" id="rmar:GBA65_21880"/>
<evidence type="ECO:0000313" key="1">
    <source>
        <dbReference type="EMBL" id="QIN81087.1"/>
    </source>
</evidence>
<geneLocation type="plasmid" evidence="1 2">
    <name>unnamed1</name>
</geneLocation>
<organism evidence="1 2">
    <name type="scientific">Rubrobacter marinus</name>
    <dbReference type="NCBI Taxonomy" id="2653852"/>
    <lineage>
        <taxon>Bacteria</taxon>
        <taxon>Bacillati</taxon>
        <taxon>Actinomycetota</taxon>
        <taxon>Rubrobacteria</taxon>
        <taxon>Rubrobacterales</taxon>
        <taxon>Rubrobacteraceae</taxon>
        <taxon>Rubrobacter</taxon>
    </lineage>
</organism>
<keyword evidence="2" id="KW-1185">Reference proteome</keyword>
<keyword evidence="1" id="KW-0614">Plasmid</keyword>
<protein>
    <submittedName>
        <fullName evidence="1">Uncharacterized protein</fullName>
    </submittedName>
</protein>
<evidence type="ECO:0000313" key="2">
    <source>
        <dbReference type="Proteomes" id="UP000502706"/>
    </source>
</evidence>
<dbReference type="AlphaFoldDB" id="A0A6G8Q445"/>
<proteinExistence type="predicted"/>
<accession>A0A6G8Q445</accession>
<dbReference type="Proteomes" id="UP000502706">
    <property type="component" value="Plasmid unnamed1"/>
</dbReference>